<accession>A0AC61RJ11</accession>
<evidence type="ECO:0000313" key="2">
    <source>
        <dbReference type="Proteomes" id="UP000306319"/>
    </source>
</evidence>
<evidence type="ECO:0000313" key="1">
    <source>
        <dbReference type="EMBL" id="TGY79744.1"/>
    </source>
</evidence>
<keyword evidence="2" id="KW-1185">Reference proteome</keyword>
<reference evidence="1" key="1">
    <citation type="submission" date="2019-04" db="EMBL/GenBank/DDBJ databases">
        <title>Microbes associate with the intestines of laboratory mice.</title>
        <authorList>
            <person name="Navarre W."/>
            <person name="Wong E."/>
            <person name="Huang K."/>
            <person name="Tropini C."/>
            <person name="Ng K."/>
            <person name="Yu B."/>
        </authorList>
    </citation>
    <scope>NUCLEOTIDE SEQUENCE</scope>
    <source>
        <strain evidence="1">NM04_E33</strain>
    </source>
</reference>
<gene>
    <name evidence="1" type="primary">hemW</name>
    <name evidence="1" type="ORF">E5331_05040</name>
</gene>
<protein>
    <submittedName>
        <fullName evidence="1">Radical SAM family heme chaperone HemW</fullName>
    </submittedName>
</protein>
<name>A0AC61RJ11_9BACT</name>
<sequence length="386" mass="43875">MKQSGLYIHVPYCRSKCIYCDFYSGGASCADWQQLTKALLKELHIRRRELKSSVATIYIGGGTPSLIPCDEFRHLVNGITLEFGGSIHISEFTIEVNPEDVTEDKCRVWRDCGVNRVSMGCQSFVDSELLAVKRRHNSKSSIDAYGVLREYFDNISIDLMYGLPGQSVESWRESVSVAMDMRPEHLSAYSLMFEEGTALSVLRDKGRLNFPNEDECLAMWRILSERLRKEGYCQYEISNYALPGKESVHNSRYWYGNPYLGLGPSAHSYDGIDIRRSNPNDLKRYLSFYCADSPTDAAVGNSVFYEEEHLSKEELAEEMLITRMRLAAGMDTTEYEGRFGILDKQRLINNARPFIDNGDLIYDGVLLKLSHKGIMVSDEIILALSM</sequence>
<comment type="caution">
    <text evidence="1">The sequence shown here is derived from an EMBL/GenBank/DDBJ whole genome shotgun (WGS) entry which is preliminary data.</text>
</comment>
<organism evidence="1 2">
    <name type="scientific">Lepagella muris</name>
    <dbReference type="NCBI Taxonomy" id="3032870"/>
    <lineage>
        <taxon>Bacteria</taxon>
        <taxon>Pseudomonadati</taxon>
        <taxon>Bacteroidota</taxon>
        <taxon>Bacteroidia</taxon>
        <taxon>Bacteroidales</taxon>
        <taxon>Muribaculaceae</taxon>
        <taxon>Lepagella</taxon>
    </lineage>
</organism>
<dbReference type="Proteomes" id="UP000306319">
    <property type="component" value="Unassembled WGS sequence"/>
</dbReference>
<proteinExistence type="predicted"/>
<dbReference type="EMBL" id="SRYB01000005">
    <property type="protein sequence ID" value="TGY79744.1"/>
    <property type="molecule type" value="Genomic_DNA"/>
</dbReference>